<evidence type="ECO:0000256" key="1">
    <source>
        <dbReference type="SAM" id="MobiDB-lite"/>
    </source>
</evidence>
<keyword evidence="3" id="KW-1185">Reference proteome</keyword>
<feature type="compositionally biased region" description="Basic residues" evidence="1">
    <location>
        <begin position="1"/>
        <end position="22"/>
    </location>
</feature>
<comment type="caution">
    <text evidence="2">The sequence shown here is derived from an EMBL/GenBank/DDBJ whole genome shotgun (WGS) entry which is preliminary data.</text>
</comment>
<accession>A0A158FN90</accession>
<gene>
    <name evidence="2" type="ORF">AWB67_00739</name>
</gene>
<feature type="region of interest" description="Disordered" evidence="1">
    <location>
        <begin position="1"/>
        <end position="28"/>
    </location>
</feature>
<dbReference type="EMBL" id="FCOL02000003">
    <property type="protein sequence ID" value="SAL21306.1"/>
    <property type="molecule type" value="Genomic_DNA"/>
</dbReference>
<organism evidence="2 3">
    <name type="scientific">Caballeronia terrestris</name>
    <dbReference type="NCBI Taxonomy" id="1226301"/>
    <lineage>
        <taxon>Bacteria</taxon>
        <taxon>Pseudomonadati</taxon>
        <taxon>Pseudomonadota</taxon>
        <taxon>Betaproteobacteria</taxon>
        <taxon>Burkholderiales</taxon>
        <taxon>Burkholderiaceae</taxon>
        <taxon>Caballeronia</taxon>
    </lineage>
</organism>
<evidence type="ECO:0000313" key="3">
    <source>
        <dbReference type="Proteomes" id="UP000054925"/>
    </source>
</evidence>
<dbReference type="AlphaFoldDB" id="A0A158FN90"/>
<dbReference type="Proteomes" id="UP000054925">
    <property type="component" value="Unassembled WGS sequence"/>
</dbReference>
<name>A0A158FN90_9BURK</name>
<evidence type="ECO:0000313" key="2">
    <source>
        <dbReference type="EMBL" id="SAL21306.1"/>
    </source>
</evidence>
<proteinExistence type="predicted"/>
<sequence length="110" mass="12548">MSRGLKPHSRRAGMPRRPKHLQKPSTQVSAIKAENWGMEQQDEDLPLGRMHPLRGEAFALALSIETIRRARGRGNPRDFPLDSKEWEAASIDFARDLRWALGMADDEDED</sequence>
<reference evidence="2" key="1">
    <citation type="submission" date="2016-01" db="EMBL/GenBank/DDBJ databases">
        <authorList>
            <person name="Peeters C."/>
        </authorList>
    </citation>
    <scope>NUCLEOTIDE SEQUENCE [LARGE SCALE GENOMIC DNA]</scope>
    <source>
        <strain evidence="2">LMG 22937</strain>
    </source>
</reference>
<protein>
    <submittedName>
        <fullName evidence="2">Uncharacterized protein</fullName>
    </submittedName>
</protein>